<feature type="region of interest" description="Disordered" evidence="1">
    <location>
        <begin position="36"/>
        <end position="72"/>
    </location>
</feature>
<accession>A0A8S3QTP9</accession>
<gene>
    <name evidence="2" type="ORF">MEDL_13820</name>
</gene>
<evidence type="ECO:0000256" key="1">
    <source>
        <dbReference type="SAM" id="MobiDB-lite"/>
    </source>
</evidence>
<evidence type="ECO:0000313" key="3">
    <source>
        <dbReference type="Proteomes" id="UP000683360"/>
    </source>
</evidence>
<organism evidence="2 3">
    <name type="scientific">Mytilus edulis</name>
    <name type="common">Blue mussel</name>
    <dbReference type="NCBI Taxonomy" id="6550"/>
    <lineage>
        <taxon>Eukaryota</taxon>
        <taxon>Metazoa</taxon>
        <taxon>Spiralia</taxon>
        <taxon>Lophotrochozoa</taxon>
        <taxon>Mollusca</taxon>
        <taxon>Bivalvia</taxon>
        <taxon>Autobranchia</taxon>
        <taxon>Pteriomorphia</taxon>
        <taxon>Mytilida</taxon>
        <taxon>Mytiloidea</taxon>
        <taxon>Mytilidae</taxon>
        <taxon>Mytilinae</taxon>
        <taxon>Mytilus</taxon>
    </lineage>
</organism>
<dbReference type="AlphaFoldDB" id="A0A8S3QTP9"/>
<feature type="compositionally biased region" description="Acidic residues" evidence="1">
    <location>
        <begin position="39"/>
        <end position="58"/>
    </location>
</feature>
<proteinExistence type="predicted"/>
<keyword evidence="3" id="KW-1185">Reference proteome</keyword>
<comment type="caution">
    <text evidence="2">The sequence shown here is derived from an EMBL/GenBank/DDBJ whole genome shotgun (WGS) entry which is preliminary data.</text>
</comment>
<protein>
    <submittedName>
        <fullName evidence="2">Uncharacterized protein</fullName>
    </submittedName>
</protein>
<dbReference type="EMBL" id="CAJPWZ010000711">
    <property type="protein sequence ID" value="CAG2199101.1"/>
    <property type="molecule type" value="Genomic_DNA"/>
</dbReference>
<dbReference type="OrthoDB" id="10611725at2759"/>
<dbReference type="Proteomes" id="UP000683360">
    <property type="component" value="Unassembled WGS sequence"/>
</dbReference>
<reference evidence="2" key="1">
    <citation type="submission" date="2021-03" db="EMBL/GenBank/DDBJ databases">
        <authorList>
            <person name="Bekaert M."/>
        </authorList>
    </citation>
    <scope>NUCLEOTIDE SEQUENCE</scope>
</reference>
<evidence type="ECO:0000313" key="2">
    <source>
        <dbReference type="EMBL" id="CAG2199101.1"/>
    </source>
</evidence>
<name>A0A8S3QTP9_MYTED</name>
<sequence>MILLKLQILKSSSKKEEMELLPNLETEEDLEKVFKEVSEENSEIEIDGTDENTDAESVESERELNDSGSTSTTIEVVSEEVETPIILSTSHICLNWSIDRNTLILTCKVENLKFSVELIDPLKNIQGYCNPLPTPECYPNVPNITLNQNISTNITTFTLHGNIDFNRNGEWTCEHGTNTETATTYIYISATNGKYASRYNPVSITKCHNYV</sequence>